<gene>
    <name evidence="1" type="ORF">JR316_0004123</name>
</gene>
<evidence type="ECO:0000313" key="2">
    <source>
        <dbReference type="Proteomes" id="UP000664032"/>
    </source>
</evidence>
<keyword evidence="2" id="KW-1185">Reference proteome</keyword>
<dbReference type="Proteomes" id="UP000664032">
    <property type="component" value="Unassembled WGS sequence"/>
</dbReference>
<proteinExistence type="predicted"/>
<comment type="caution">
    <text evidence="1">The sequence shown here is derived from an EMBL/GenBank/DDBJ whole genome shotgun (WGS) entry which is preliminary data.</text>
</comment>
<organism evidence="1 2">
    <name type="scientific">Psilocybe cubensis</name>
    <name type="common">Psychedelic mushroom</name>
    <name type="synonym">Stropharia cubensis</name>
    <dbReference type="NCBI Taxonomy" id="181762"/>
    <lineage>
        <taxon>Eukaryota</taxon>
        <taxon>Fungi</taxon>
        <taxon>Dikarya</taxon>
        <taxon>Basidiomycota</taxon>
        <taxon>Agaricomycotina</taxon>
        <taxon>Agaricomycetes</taxon>
        <taxon>Agaricomycetidae</taxon>
        <taxon>Agaricales</taxon>
        <taxon>Agaricineae</taxon>
        <taxon>Strophariaceae</taxon>
        <taxon>Psilocybe</taxon>
    </lineage>
</organism>
<reference evidence="1" key="1">
    <citation type="submission" date="2021-10" db="EMBL/GenBank/DDBJ databases">
        <title>Psilocybe cubensis genome.</title>
        <authorList>
            <person name="Mckernan K.J."/>
            <person name="Crawford S."/>
            <person name="Trippe A."/>
            <person name="Kane L.T."/>
            <person name="Mclaughlin S."/>
        </authorList>
    </citation>
    <scope>NUCLEOTIDE SEQUENCE</scope>
    <source>
        <strain evidence="1">MGC-MH-2018</strain>
    </source>
</reference>
<sequence length="420" mass="47613">MHISGSFIFSKILEDLVAPEDAEFVSPIHYIYDYMSGCPDLSPTQTSDIMGGLETDSGKKQRPVPRLLVDDKPVIQQNSVALYPAPAGIPWHTTIPLLRHNKHWASAVSMARKLLTLFSEDDTANTTLRRGSKSYADIAKIELNALDRNWCLFLFYLWPAADERRLELITAAIVFVFIFDDVWEMKNEETIRIIQKEFVACLKLPDPGDVLAQDGENVTPLQEMISTIIRGFEEEDSECGNGGKDVIKWLIEFINHPPPTKEFETLREFLDYRIDDAAAQFVFACVKFSLRSSVQMDSPRIEKFMKIASDHVCYANDLGSHDKEKKAYIRGDVLYFINAVDMVKKVFHLPDDDAAKSATLVLQMQTEIELGRELERLRASSDVTVEELEYVESVVYALTGNIFCSVVMSRYGGEDTKLEI</sequence>
<accession>A0ACB8H9P1</accession>
<dbReference type="EMBL" id="JAFIQS020000003">
    <property type="protein sequence ID" value="KAH9484641.1"/>
    <property type="molecule type" value="Genomic_DNA"/>
</dbReference>
<name>A0ACB8H9P1_PSICU</name>
<evidence type="ECO:0000313" key="1">
    <source>
        <dbReference type="EMBL" id="KAH9484641.1"/>
    </source>
</evidence>
<protein>
    <submittedName>
        <fullName evidence="1">Terpene cyclase aneC</fullName>
    </submittedName>
</protein>